<sequence length="220" mass="24907">MKEDTRYPMCNRCGNRAIISEKSVDENQIKFENDRLKDEVKRISVLKDKLLGPSTSLKGSMASMKKKLNLEFVGEKNFFDASAAMNELLRLAEIGESLWVRSLVGGGETLNLEEYARLFTPFTGMKPGHFTTEATRTSGIVNNNSLTLVKTLMDKGNDTRADQNNMMILRNAFMDATRSILVYAIINSLAKNVVMNGEDCSLAMWNCNRSKLFLRFFWGY</sequence>
<name>A0ABS8TIG6_DATST</name>
<dbReference type="InterPro" id="IPR057993">
    <property type="entry name" value="HD-Zip_IV_C"/>
</dbReference>
<feature type="domain" description="HD-Zip IV C-terminal" evidence="1">
    <location>
        <begin position="137"/>
        <end position="201"/>
    </location>
</feature>
<proteinExistence type="predicted"/>
<dbReference type="PANTHER" id="PTHR45654">
    <property type="entry name" value="HOMEOBOX-LEUCINE ZIPPER PROTEIN MERISTEM L1"/>
    <property type="match status" value="1"/>
</dbReference>
<reference evidence="2 3" key="1">
    <citation type="journal article" date="2021" name="BMC Genomics">
        <title>Datura genome reveals duplications of psychoactive alkaloid biosynthetic genes and high mutation rate following tissue culture.</title>
        <authorList>
            <person name="Rajewski A."/>
            <person name="Carter-House D."/>
            <person name="Stajich J."/>
            <person name="Litt A."/>
        </authorList>
    </citation>
    <scope>NUCLEOTIDE SEQUENCE [LARGE SCALE GENOMIC DNA]</scope>
    <source>
        <strain evidence="2">AR-01</strain>
    </source>
</reference>
<dbReference type="PANTHER" id="PTHR45654:SF69">
    <property type="entry name" value="HOMEOBOX-LEUCINE ZIPPER PROTEIN ANTHOCYANINLESS 2-LIKE"/>
    <property type="match status" value="1"/>
</dbReference>
<dbReference type="Proteomes" id="UP000823775">
    <property type="component" value="Unassembled WGS sequence"/>
</dbReference>
<organism evidence="2 3">
    <name type="scientific">Datura stramonium</name>
    <name type="common">Jimsonweed</name>
    <name type="synonym">Common thornapple</name>
    <dbReference type="NCBI Taxonomy" id="4076"/>
    <lineage>
        <taxon>Eukaryota</taxon>
        <taxon>Viridiplantae</taxon>
        <taxon>Streptophyta</taxon>
        <taxon>Embryophyta</taxon>
        <taxon>Tracheophyta</taxon>
        <taxon>Spermatophyta</taxon>
        <taxon>Magnoliopsida</taxon>
        <taxon>eudicotyledons</taxon>
        <taxon>Gunneridae</taxon>
        <taxon>Pentapetalae</taxon>
        <taxon>asterids</taxon>
        <taxon>lamiids</taxon>
        <taxon>Solanales</taxon>
        <taxon>Solanaceae</taxon>
        <taxon>Solanoideae</taxon>
        <taxon>Datureae</taxon>
        <taxon>Datura</taxon>
    </lineage>
</organism>
<keyword evidence="3" id="KW-1185">Reference proteome</keyword>
<protein>
    <recommendedName>
        <fullName evidence="1">HD-Zip IV C-terminal domain-containing protein</fullName>
    </recommendedName>
</protein>
<gene>
    <name evidence="2" type="ORF">HAX54_010618</name>
</gene>
<evidence type="ECO:0000259" key="1">
    <source>
        <dbReference type="Pfam" id="PF25797"/>
    </source>
</evidence>
<evidence type="ECO:0000313" key="3">
    <source>
        <dbReference type="Proteomes" id="UP000823775"/>
    </source>
</evidence>
<evidence type="ECO:0000313" key="2">
    <source>
        <dbReference type="EMBL" id="MCD7470635.1"/>
    </source>
</evidence>
<accession>A0ABS8TIG6</accession>
<dbReference type="EMBL" id="JACEIK010001589">
    <property type="protein sequence ID" value="MCD7470635.1"/>
    <property type="molecule type" value="Genomic_DNA"/>
</dbReference>
<dbReference type="Pfam" id="PF25797">
    <property type="entry name" value="PDF2_C"/>
    <property type="match status" value="1"/>
</dbReference>
<comment type="caution">
    <text evidence="2">The sequence shown here is derived from an EMBL/GenBank/DDBJ whole genome shotgun (WGS) entry which is preliminary data.</text>
</comment>
<dbReference type="InterPro" id="IPR042160">
    <property type="entry name" value="HD-Zip_IV"/>
</dbReference>